<evidence type="ECO:0008006" key="3">
    <source>
        <dbReference type="Google" id="ProtNLM"/>
    </source>
</evidence>
<dbReference type="Gene3D" id="3.40.50.10700">
    <property type="entry name" value="AF0625-like"/>
    <property type="match status" value="1"/>
</dbReference>
<evidence type="ECO:0000313" key="2">
    <source>
        <dbReference type="Proteomes" id="UP000229371"/>
    </source>
</evidence>
<reference evidence="2" key="1">
    <citation type="submission" date="2017-09" db="EMBL/GenBank/DDBJ databases">
        <title>Depth-based differentiation of microbial function through sediment-hosted aquifers and enrichment of novel symbionts in the deep terrestrial subsurface.</title>
        <authorList>
            <person name="Probst A.J."/>
            <person name="Ladd B."/>
            <person name="Jarett J.K."/>
            <person name="Geller-Mcgrath D.E."/>
            <person name="Sieber C.M.K."/>
            <person name="Emerson J.B."/>
            <person name="Anantharaman K."/>
            <person name="Thomas B.C."/>
            <person name="Malmstrom R."/>
            <person name="Stieglmeier M."/>
            <person name="Klingl A."/>
            <person name="Woyke T."/>
            <person name="Ryan C.M."/>
            <person name="Banfield J.F."/>
        </authorList>
    </citation>
    <scope>NUCLEOTIDE SEQUENCE [LARGE SCALE GENOMIC DNA]</scope>
</reference>
<sequence>VLKTLFQEMSKNLPSGWELTLEVTHHGPFIEKPCCFIEIGSNEEDWRKKEAGKALAIAIENAIKILNKQKIKYKTVIGIGGPHYCPSMTKIQLNSDIAISHIIPQYVFPITENMISQALKKTEEKVSFAIIDWKGLDSEERKQTIDLLNKINLEYKKTSEIEK</sequence>
<dbReference type="Proteomes" id="UP000229371">
    <property type="component" value="Unassembled WGS sequence"/>
</dbReference>
<dbReference type="SUPFAM" id="SSF142535">
    <property type="entry name" value="AF0625-like"/>
    <property type="match status" value="1"/>
</dbReference>
<dbReference type="InterPro" id="IPR007508">
    <property type="entry name" value="DtdA"/>
</dbReference>
<gene>
    <name evidence="1" type="ORF">COY61_01590</name>
</gene>
<name>A0A2M7RNU6_9BACT</name>
<accession>A0A2M7RNU6</accession>
<protein>
    <recommendedName>
        <fullName evidence="3">D-tyrosyl-tRNA(Tyr) deacylase</fullName>
    </recommendedName>
</protein>
<organism evidence="1 2">
    <name type="scientific">bacterium (Candidatus Gribaldobacteria) CG_4_10_14_0_8_um_filter_33_9</name>
    <dbReference type="NCBI Taxonomy" id="2014266"/>
    <lineage>
        <taxon>Bacteria</taxon>
        <taxon>Candidatus Gribaldobacteria</taxon>
    </lineage>
</organism>
<dbReference type="Gene3D" id="3.40.630.50">
    <property type="entry name" value="AF0625-like"/>
    <property type="match status" value="1"/>
</dbReference>
<dbReference type="PANTHER" id="PTHR34667">
    <property type="entry name" value="D-AMINOACYL-TRNA DEACYLASE"/>
    <property type="match status" value="1"/>
</dbReference>
<dbReference type="EMBL" id="PFMI01000042">
    <property type="protein sequence ID" value="PIZ00786.1"/>
    <property type="molecule type" value="Genomic_DNA"/>
</dbReference>
<comment type="caution">
    <text evidence="1">The sequence shown here is derived from an EMBL/GenBank/DDBJ whole genome shotgun (WGS) entry which is preliminary data.</text>
</comment>
<proteinExistence type="predicted"/>
<dbReference type="GO" id="GO:0051499">
    <property type="term" value="F:D-aminoacyl-tRNA deacylase activity"/>
    <property type="evidence" value="ECO:0007669"/>
    <property type="project" value="InterPro"/>
</dbReference>
<dbReference type="PANTHER" id="PTHR34667:SF1">
    <property type="entry name" value="D-AMINOACYL-TRNA DEACYLASE"/>
    <property type="match status" value="1"/>
</dbReference>
<dbReference type="AlphaFoldDB" id="A0A2M7RNU6"/>
<dbReference type="Pfam" id="PF04414">
    <property type="entry name" value="tRNA_deacylase"/>
    <property type="match status" value="1"/>
</dbReference>
<feature type="non-terminal residue" evidence="1">
    <location>
        <position position="1"/>
    </location>
</feature>
<evidence type="ECO:0000313" key="1">
    <source>
        <dbReference type="EMBL" id="PIZ00786.1"/>
    </source>
</evidence>